<sequence>MCIIIFTRNQYLGQAYLQMESLAAHPRVATLKKIAAAMGVAWEQLRA</sequence>
<evidence type="ECO:0000313" key="2">
    <source>
        <dbReference type="Proteomes" id="UP000469724"/>
    </source>
</evidence>
<comment type="caution">
    <text evidence="1">The sequence shown here is derived from an EMBL/GenBank/DDBJ whole genome shotgun (WGS) entry which is preliminary data.</text>
</comment>
<organism evidence="1 2">
    <name type="scientific">Desulfolutivibrio sulfodismutans</name>
    <dbReference type="NCBI Taxonomy" id="63561"/>
    <lineage>
        <taxon>Bacteria</taxon>
        <taxon>Pseudomonadati</taxon>
        <taxon>Thermodesulfobacteriota</taxon>
        <taxon>Desulfovibrionia</taxon>
        <taxon>Desulfovibrionales</taxon>
        <taxon>Desulfovibrionaceae</taxon>
        <taxon>Desulfolutivibrio</taxon>
    </lineage>
</organism>
<accession>A0A7K3NIJ1</accession>
<evidence type="ECO:0000313" key="1">
    <source>
        <dbReference type="EMBL" id="NDY55605.1"/>
    </source>
</evidence>
<dbReference type="AlphaFoldDB" id="A0A7K3NIJ1"/>
<keyword evidence="2" id="KW-1185">Reference proteome</keyword>
<dbReference type="RefSeq" id="WP_163300663.1">
    <property type="nucleotide sequence ID" value="NZ_JAAGRQ010000007.1"/>
</dbReference>
<dbReference type="EMBL" id="JAAGRQ010000007">
    <property type="protein sequence ID" value="NDY55605.1"/>
    <property type="molecule type" value="Genomic_DNA"/>
</dbReference>
<gene>
    <name evidence="1" type="ORF">G3N56_02460</name>
</gene>
<protein>
    <submittedName>
        <fullName evidence="1">Uncharacterized protein</fullName>
    </submittedName>
</protein>
<reference evidence="1 2" key="1">
    <citation type="submission" date="2020-02" db="EMBL/GenBank/DDBJ databases">
        <title>Comparative genomics of sulfur disproportionating microorganisms.</title>
        <authorList>
            <person name="Ward L.M."/>
            <person name="Bertran E."/>
            <person name="Johnston D.T."/>
        </authorList>
    </citation>
    <scope>NUCLEOTIDE SEQUENCE [LARGE SCALE GENOMIC DNA]</scope>
    <source>
        <strain evidence="1 2">DSM 3696</strain>
    </source>
</reference>
<name>A0A7K3NIJ1_9BACT</name>
<proteinExistence type="predicted"/>
<dbReference type="Proteomes" id="UP000469724">
    <property type="component" value="Unassembled WGS sequence"/>
</dbReference>